<reference evidence="1 2" key="1">
    <citation type="submission" date="2021-02" db="EMBL/GenBank/DDBJ databases">
        <title>Cotonvirus japonicus, which uses Golgi apparatus of host cells for its virion factory, phylogenetically links tailed tupanvirus and icosahedral mimivirus.</title>
        <authorList>
            <person name="Takahashi H."/>
            <person name="Fukaya S."/>
            <person name="Song C."/>
            <person name="Murata K."/>
            <person name="Takemura M."/>
        </authorList>
    </citation>
    <scope>NUCLEOTIDE SEQUENCE [LARGE SCALE GENOMIC DNA]</scope>
</reference>
<evidence type="ECO:0000313" key="2">
    <source>
        <dbReference type="Proteomes" id="UP001321479"/>
    </source>
</evidence>
<accession>A0ABM7NTN3</accession>
<protein>
    <submittedName>
        <fullName evidence="1">Uncharacterized protein</fullName>
    </submittedName>
</protein>
<organism evidence="1 2">
    <name type="scientific">Cotonvirus japonicus</name>
    <dbReference type="NCBI Taxonomy" id="2811091"/>
    <lineage>
        <taxon>Viruses</taxon>
        <taxon>Varidnaviria</taxon>
        <taxon>Bamfordvirae</taxon>
        <taxon>Nucleocytoviricota</taxon>
        <taxon>Megaviricetes</taxon>
        <taxon>Imitervirales</taxon>
        <taxon>Mimiviridae</taxon>
        <taxon>Megamimivirinae</taxon>
        <taxon>Cotonvirus</taxon>
        <taxon>Cotonvirus japonicum</taxon>
    </lineage>
</organism>
<name>A0ABM7NTN3_9VIRU</name>
<evidence type="ECO:0000313" key="1">
    <source>
        <dbReference type="EMBL" id="BCS83524.1"/>
    </source>
</evidence>
<dbReference type="EMBL" id="AP024483">
    <property type="protein sequence ID" value="BCS83524.1"/>
    <property type="molecule type" value="Genomic_DNA"/>
</dbReference>
<dbReference type="GeneID" id="80558729"/>
<sequence>MKTIKHQTIFYYNFKKLVDTCENLIKIRKINLSGEVNISIDKLNQQRIFIIRTIAYTLPNLTYNKFICIWMNYSQCKNNENILNCKYKNEFIYQSKSDWYLYKHNVQLLLKCKVI</sequence>
<dbReference type="Proteomes" id="UP001321479">
    <property type="component" value="Segment"/>
</dbReference>
<dbReference type="RefSeq" id="YP_010842132.1">
    <property type="nucleotide sequence ID" value="NC_079139.1"/>
</dbReference>
<proteinExistence type="predicted"/>
<keyword evidence="2" id="KW-1185">Reference proteome</keyword>